<dbReference type="Proteomes" id="UP000714380">
    <property type="component" value="Unassembled WGS sequence"/>
</dbReference>
<dbReference type="Pfam" id="PF00724">
    <property type="entry name" value="Oxidored_FMN"/>
    <property type="match status" value="1"/>
</dbReference>
<accession>A0ABS7ZUK4</accession>
<keyword evidence="1" id="KW-0285">Flavoprotein</keyword>
<dbReference type="PANTHER" id="PTHR43656">
    <property type="entry name" value="BINDING OXIDOREDUCTASE, PUTATIVE (AFU_ORTHOLOGUE AFUA_2G08260)-RELATED"/>
    <property type="match status" value="1"/>
</dbReference>
<name>A0ABS7ZUK4_9GAMM</name>
<comment type="caution">
    <text evidence="4">The sequence shown here is derived from an EMBL/GenBank/DDBJ whole genome shotgun (WGS) entry which is preliminary data.</text>
</comment>
<gene>
    <name evidence="4" type="ORF">I9W95_14440</name>
</gene>
<protein>
    <submittedName>
        <fullName evidence="4">NADH:flavin oxidoreductase/NADH oxidase family protein</fullName>
    </submittedName>
</protein>
<dbReference type="Gene3D" id="3.20.20.70">
    <property type="entry name" value="Aldolase class I"/>
    <property type="match status" value="1"/>
</dbReference>
<evidence type="ECO:0000256" key="1">
    <source>
        <dbReference type="ARBA" id="ARBA00022630"/>
    </source>
</evidence>
<evidence type="ECO:0000313" key="4">
    <source>
        <dbReference type="EMBL" id="MCA6064808.1"/>
    </source>
</evidence>
<dbReference type="CDD" id="cd04733">
    <property type="entry name" value="OYE_like_2_FMN"/>
    <property type="match status" value="1"/>
</dbReference>
<evidence type="ECO:0000259" key="3">
    <source>
        <dbReference type="Pfam" id="PF00724"/>
    </source>
</evidence>
<evidence type="ECO:0000313" key="5">
    <source>
        <dbReference type="Proteomes" id="UP000714380"/>
    </source>
</evidence>
<dbReference type="RefSeq" id="WP_225676140.1">
    <property type="nucleotide sequence ID" value="NZ_JAEDAH010000093.1"/>
</dbReference>
<organism evidence="4 5">
    <name type="scientific">Thalassolituus marinus</name>
    <dbReference type="NCBI Taxonomy" id="671053"/>
    <lineage>
        <taxon>Bacteria</taxon>
        <taxon>Pseudomonadati</taxon>
        <taxon>Pseudomonadota</taxon>
        <taxon>Gammaproteobacteria</taxon>
        <taxon>Oceanospirillales</taxon>
        <taxon>Oceanospirillaceae</taxon>
        <taxon>Thalassolituus</taxon>
    </lineage>
</organism>
<dbReference type="InterPro" id="IPR013785">
    <property type="entry name" value="Aldolase_TIM"/>
</dbReference>
<dbReference type="InterPro" id="IPR051799">
    <property type="entry name" value="NADH_flavin_oxidoreductase"/>
</dbReference>
<evidence type="ECO:0000256" key="2">
    <source>
        <dbReference type="ARBA" id="ARBA00023002"/>
    </source>
</evidence>
<dbReference type="PANTHER" id="PTHR43656:SF2">
    <property type="entry name" value="BINDING OXIDOREDUCTASE, PUTATIVE (AFU_ORTHOLOGUE AFUA_2G08260)-RELATED"/>
    <property type="match status" value="1"/>
</dbReference>
<dbReference type="InterPro" id="IPR001155">
    <property type="entry name" value="OxRdtase_FMN_N"/>
</dbReference>
<feature type="domain" description="NADH:flavin oxidoreductase/NADH oxidase N-terminal" evidence="3">
    <location>
        <begin position="15"/>
        <end position="340"/>
    </location>
</feature>
<keyword evidence="5" id="KW-1185">Reference proteome</keyword>
<dbReference type="EMBL" id="JAEDAH010000093">
    <property type="protein sequence ID" value="MCA6064808.1"/>
    <property type="molecule type" value="Genomic_DNA"/>
</dbReference>
<sequence length="412" mass="44697">MTTSVMSSLTLPNGQTLKNRFAKAAMEESLGNAELLPDDQLVQLYRTWGQGGTGLLLTGNVMVDHMAMTGPGGVVLEADTPLEPFRRWAAAAHEGGAKIWMQINHPGRQVFAALGGKALSASDIAVDLGKHSKMFARPRAMSEGEIEDVIARFVATARQAEKAGFDGVQIHAAHGYLLSQFLSPLTNQRKDQWGGSVSNRARLLLEIVRQVRAAVAADFAVAVKINSADFQRGGFDLDDAHKVVQMLNPLGVDVIEVSGGNYEAPAMQGRTADGRTLAREAYFLEFAEQIARVSEVPVMSTGGVTRLATAQAVVDAGVALVGMGTALAICPDLVNRWQQQPQYRPDIQQINWKDKAIASVAAMALVRRHIRRWAQGASQPTWLSPLVSLLLDQMKMKGKVRRYRAHVAEKAQ</sequence>
<keyword evidence="2" id="KW-0560">Oxidoreductase</keyword>
<dbReference type="SUPFAM" id="SSF51395">
    <property type="entry name" value="FMN-linked oxidoreductases"/>
    <property type="match status" value="1"/>
</dbReference>
<reference evidence="4 5" key="1">
    <citation type="submission" date="2020-12" db="EMBL/GenBank/DDBJ databases">
        <title>Novel Thalassolituus-related marine hydrocarbonoclastic bacteria mediated algae-derived hydrocarbons mineralization in twilight zone of the northern South China Sea.</title>
        <authorList>
            <person name="Dong C."/>
        </authorList>
    </citation>
    <scope>NUCLEOTIDE SEQUENCE [LARGE SCALE GENOMIC DNA]</scope>
    <source>
        <strain evidence="4 5">IMCC1826</strain>
    </source>
</reference>
<proteinExistence type="predicted"/>